<dbReference type="SMART" id="SM00849">
    <property type="entry name" value="Lactamase_B"/>
    <property type="match status" value="1"/>
</dbReference>
<feature type="domain" description="Metallo-beta-lactamase" evidence="1">
    <location>
        <begin position="22"/>
        <end position="250"/>
    </location>
</feature>
<proteinExistence type="predicted"/>
<accession>A0A1M5A2C6</accession>
<dbReference type="EMBL" id="FQVB01000013">
    <property type="protein sequence ID" value="SHF24076.1"/>
    <property type="molecule type" value="Genomic_DNA"/>
</dbReference>
<dbReference type="PANTHER" id="PTHR13754">
    <property type="entry name" value="METALLO-BETA-LACTAMASE SUPERFAMILY PROTEIN"/>
    <property type="match status" value="1"/>
</dbReference>
<evidence type="ECO:0000313" key="3">
    <source>
        <dbReference type="Proteomes" id="UP000184076"/>
    </source>
</evidence>
<dbReference type="Gene3D" id="3.60.15.10">
    <property type="entry name" value="Ribonuclease Z/Hydroxyacylglutathione hydrolase-like"/>
    <property type="match status" value="1"/>
</dbReference>
<sequence length="281" mass="30762">MSWKVTVLCENTVPVPGLIGEHGFAAYVETPAATLLFDTGQGFGLVPNSLRLKKDLSTVAKLVLSHGHFDHTGGLLAFLGVHGPCEVVAHPDVLLERFRWMPVGPDQKPVSIGMPWKEAYLTTRGARFRWVDSFQEIEPNVFVSGEVPRKTDFETGDPKFVLREGDGWAPDPFLDDYSLVLKTPKGLVVILGCAHAGLINILDHVTRQSGEDRVYAVLGGTHLGFSPSEQLDRTLEELKRYQVQVLAVSHCTGQAPIARLSAEFGPNFAFAPVGYTLTVED</sequence>
<reference evidence="3" key="1">
    <citation type="submission" date="2016-11" db="EMBL/GenBank/DDBJ databases">
        <authorList>
            <person name="Varghese N."/>
            <person name="Submissions S."/>
        </authorList>
    </citation>
    <scope>NUCLEOTIDE SEQUENCE [LARGE SCALE GENOMIC DNA]</scope>
    <source>
        <strain evidence="3">DSM 9756</strain>
    </source>
</reference>
<evidence type="ECO:0000259" key="1">
    <source>
        <dbReference type="SMART" id="SM00849"/>
    </source>
</evidence>
<dbReference type="InterPro" id="IPR041712">
    <property type="entry name" value="DHPS-like_MBL-fold"/>
</dbReference>
<dbReference type="InterPro" id="IPR036866">
    <property type="entry name" value="RibonucZ/Hydroxyglut_hydro"/>
</dbReference>
<dbReference type="InterPro" id="IPR001279">
    <property type="entry name" value="Metallo-B-lactamas"/>
</dbReference>
<dbReference type="GO" id="GO:0016740">
    <property type="term" value="F:transferase activity"/>
    <property type="evidence" value="ECO:0007669"/>
    <property type="project" value="TreeGrafter"/>
</dbReference>
<name>A0A1M5A2C6_9BACT</name>
<dbReference type="PANTHER" id="PTHR13754:SF13">
    <property type="entry name" value="METALLO-BETA-LACTAMASE SUPERFAMILY PROTEIN (AFU_ORTHOLOGUE AFUA_3G07630)"/>
    <property type="match status" value="1"/>
</dbReference>
<evidence type="ECO:0000313" key="2">
    <source>
        <dbReference type="EMBL" id="SHF24076.1"/>
    </source>
</evidence>
<keyword evidence="3" id="KW-1185">Reference proteome</keyword>
<organism evidence="2 3">
    <name type="scientific">Desulfacinum infernum DSM 9756</name>
    <dbReference type="NCBI Taxonomy" id="1121391"/>
    <lineage>
        <taxon>Bacteria</taxon>
        <taxon>Pseudomonadati</taxon>
        <taxon>Thermodesulfobacteriota</taxon>
        <taxon>Syntrophobacteria</taxon>
        <taxon>Syntrophobacterales</taxon>
        <taxon>Syntrophobacteraceae</taxon>
        <taxon>Desulfacinum</taxon>
    </lineage>
</organism>
<protein>
    <submittedName>
        <fullName evidence="2">7,8-dihydropterin-6-yl-methyl-4-(Beta-D-ribofuranosyl)aminobenzene 5'-phosphate synthase</fullName>
    </submittedName>
</protein>
<dbReference type="OrthoDB" id="9803916at2"/>
<dbReference type="STRING" id="1121391.SAMN02745206_01601"/>
<dbReference type="Proteomes" id="UP000184076">
    <property type="component" value="Unassembled WGS sequence"/>
</dbReference>
<dbReference type="SUPFAM" id="SSF56281">
    <property type="entry name" value="Metallo-hydrolase/oxidoreductase"/>
    <property type="match status" value="1"/>
</dbReference>
<gene>
    <name evidence="2" type="ORF">SAMN02745206_01601</name>
</gene>
<dbReference type="InterPro" id="IPR052926">
    <property type="entry name" value="Metallo-beta-lactamase_dom"/>
</dbReference>
<dbReference type="CDD" id="cd07713">
    <property type="entry name" value="DHPS-like_MBL-fold"/>
    <property type="match status" value="1"/>
</dbReference>
<dbReference type="AlphaFoldDB" id="A0A1M5A2C6"/>
<dbReference type="RefSeq" id="WP_073038466.1">
    <property type="nucleotide sequence ID" value="NZ_FQVB01000013.1"/>
</dbReference>
<dbReference type="Pfam" id="PF00753">
    <property type="entry name" value="Lactamase_B"/>
    <property type="match status" value="1"/>
</dbReference>